<sequence length="309" mass="33020">MRLPLAHGLPFRLALALAALTVGAAAARAQSLRGSPESVDRMYQEAQREALAFHETPDAVRTAVDAGALVRLTTGRDVTLRRVAFPYVTPATEAFVLALGRQHRAACGTPLMVTSAARPTTRQPRNSVAQSVHPTGMAIDLHKPRGRCLRWLRATLLELEDAGVLEATEEFRPPHFHVAVYPTAYTRYAAAQPPAASSPSSTVALQSLATVATAPRPQTRAKPSAKAAAKPRASTRSSTRVASAAPRATQRYRVRAGDTLWDIARARGLTVKQILAANGMSRAVIRPGQRIVLPSARARQLSSADAVGQ</sequence>
<dbReference type="RefSeq" id="WP_284351394.1">
    <property type="nucleotide sequence ID" value="NZ_BRXS01000005.1"/>
</dbReference>
<dbReference type="InterPro" id="IPR036779">
    <property type="entry name" value="LysM_dom_sf"/>
</dbReference>
<dbReference type="Pfam" id="PF01476">
    <property type="entry name" value="LysM"/>
    <property type="match status" value="1"/>
</dbReference>
<keyword evidence="2" id="KW-0732">Signal</keyword>
<evidence type="ECO:0000259" key="3">
    <source>
        <dbReference type="PROSITE" id="PS51782"/>
    </source>
</evidence>
<dbReference type="Gene3D" id="3.10.350.10">
    <property type="entry name" value="LysM domain"/>
    <property type="match status" value="1"/>
</dbReference>
<evidence type="ECO:0000256" key="1">
    <source>
        <dbReference type="SAM" id="MobiDB-lite"/>
    </source>
</evidence>
<dbReference type="Proteomes" id="UP001161325">
    <property type="component" value="Unassembled WGS sequence"/>
</dbReference>
<dbReference type="InterPro" id="IPR043769">
    <property type="entry name" value="DUF5715"/>
</dbReference>
<feature type="region of interest" description="Disordered" evidence="1">
    <location>
        <begin position="212"/>
        <end position="247"/>
    </location>
</feature>
<organism evidence="4 5">
    <name type="scientific">Roseisolibacter agri</name>
    <dbReference type="NCBI Taxonomy" id="2014610"/>
    <lineage>
        <taxon>Bacteria</taxon>
        <taxon>Pseudomonadati</taxon>
        <taxon>Gemmatimonadota</taxon>
        <taxon>Gemmatimonadia</taxon>
        <taxon>Gemmatimonadales</taxon>
        <taxon>Gemmatimonadaceae</taxon>
        <taxon>Roseisolibacter</taxon>
    </lineage>
</organism>
<dbReference type="CDD" id="cd00118">
    <property type="entry name" value="LysM"/>
    <property type="match status" value="1"/>
</dbReference>
<feature type="signal peptide" evidence="2">
    <location>
        <begin position="1"/>
        <end position="24"/>
    </location>
</feature>
<reference evidence="4" key="1">
    <citation type="submission" date="2022-08" db="EMBL/GenBank/DDBJ databases">
        <title>Draft genome sequencing of Roseisolibacter agri AW1220.</title>
        <authorList>
            <person name="Tobiishi Y."/>
            <person name="Tonouchi A."/>
        </authorList>
    </citation>
    <scope>NUCLEOTIDE SEQUENCE</scope>
    <source>
        <strain evidence="4">AW1220</strain>
    </source>
</reference>
<comment type="caution">
    <text evidence="4">The sequence shown here is derived from an EMBL/GenBank/DDBJ whole genome shotgun (WGS) entry which is preliminary data.</text>
</comment>
<proteinExistence type="predicted"/>
<feature type="compositionally biased region" description="Low complexity" evidence="1">
    <location>
        <begin position="220"/>
        <end position="247"/>
    </location>
</feature>
<dbReference type="PROSITE" id="PS51782">
    <property type="entry name" value="LYSM"/>
    <property type="match status" value="1"/>
</dbReference>
<protein>
    <recommendedName>
        <fullName evidence="3">LysM domain-containing protein</fullName>
    </recommendedName>
</protein>
<name>A0AA37Q5G9_9BACT</name>
<dbReference type="SMART" id="SM00257">
    <property type="entry name" value="LysM"/>
    <property type="match status" value="1"/>
</dbReference>
<feature type="domain" description="LysM" evidence="3">
    <location>
        <begin position="250"/>
        <end position="293"/>
    </location>
</feature>
<dbReference type="AlphaFoldDB" id="A0AA37Q5G9"/>
<feature type="chain" id="PRO_5041356303" description="LysM domain-containing protein" evidence="2">
    <location>
        <begin position="25"/>
        <end position="309"/>
    </location>
</feature>
<keyword evidence="5" id="KW-1185">Reference proteome</keyword>
<dbReference type="SUPFAM" id="SSF54106">
    <property type="entry name" value="LysM domain"/>
    <property type="match status" value="1"/>
</dbReference>
<dbReference type="EMBL" id="BRXS01000005">
    <property type="protein sequence ID" value="GLC26944.1"/>
    <property type="molecule type" value="Genomic_DNA"/>
</dbReference>
<dbReference type="Pfam" id="PF18979">
    <property type="entry name" value="DUF5715"/>
    <property type="match status" value="1"/>
</dbReference>
<evidence type="ECO:0000313" key="4">
    <source>
        <dbReference type="EMBL" id="GLC26944.1"/>
    </source>
</evidence>
<accession>A0AA37Q5G9</accession>
<dbReference type="InterPro" id="IPR018392">
    <property type="entry name" value="LysM"/>
</dbReference>
<evidence type="ECO:0000256" key="2">
    <source>
        <dbReference type="SAM" id="SignalP"/>
    </source>
</evidence>
<gene>
    <name evidence="4" type="ORF">rosag_34570</name>
</gene>
<evidence type="ECO:0000313" key="5">
    <source>
        <dbReference type="Proteomes" id="UP001161325"/>
    </source>
</evidence>